<evidence type="ECO:0000259" key="4">
    <source>
        <dbReference type="PROSITE" id="PS51186"/>
    </source>
</evidence>
<comment type="caution">
    <text evidence="5">The sequence shown here is derived from an EMBL/GenBank/DDBJ whole genome shotgun (WGS) entry which is preliminary data.</text>
</comment>
<feature type="domain" description="N-acetyltransferase" evidence="4">
    <location>
        <begin position="10"/>
        <end position="180"/>
    </location>
</feature>
<dbReference type="Pfam" id="PF13302">
    <property type="entry name" value="Acetyltransf_3"/>
    <property type="match status" value="1"/>
</dbReference>
<dbReference type="AlphaFoldDB" id="A0A2T6C7N8"/>
<dbReference type="GO" id="GO:0008999">
    <property type="term" value="F:protein-N-terminal-alanine acetyltransferase activity"/>
    <property type="evidence" value="ECO:0007669"/>
    <property type="project" value="TreeGrafter"/>
</dbReference>
<dbReference type="PROSITE" id="PS51186">
    <property type="entry name" value="GNAT"/>
    <property type="match status" value="1"/>
</dbReference>
<dbReference type="InterPro" id="IPR016181">
    <property type="entry name" value="Acyl_CoA_acyltransferase"/>
</dbReference>
<protein>
    <submittedName>
        <fullName evidence="5">Ribosomal-protein-alanine N-acetyltransferase</fullName>
    </submittedName>
</protein>
<comment type="similarity">
    <text evidence="3">Belongs to the acetyltransferase family. RimJ subfamily.</text>
</comment>
<evidence type="ECO:0000256" key="2">
    <source>
        <dbReference type="ARBA" id="ARBA00023315"/>
    </source>
</evidence>
<organism evidence="5 6">
    <name type="scientific">Melghirimyces profundicolus</name>
    <dbReference type="NCBI Taxonomy" id="1242148"/>
    <lineage>
        <taxon>Bacteria</taxon>
        <taxon>Bacillati</taxon>
        <taxon>Bacillota</taxon>
        <taxon>Bacilli</taxon>
        <taxon>Bacillales</taxon>
        <taxon>Thermoactinomycetaceae</taxon>
        <taxon>Melghirimyces</taxon>
    </lineage>
</organism>
<keyword evidence="2" id="KW-0012">Acyltransferase</keyword>
<evidence type="ECO:0000313" key="5">
    <source>
        <dbReference type="EMBL" id="PTX64341.1"/>
    </source>
</evidence>
<reference evidence="5 6" key="1">
    <citation type="submission" date="2018-04" db="EMBL/GenBank/DDBJ databases">
        <title>Genomic Encyclopedia of Archaeal and Bacterial Type Strains, Phase II (KMG-II): from individual species to whole genera.</title>
        <authorList>
            <person name="Goeker M."/>
        </authorList>
    </citation>
    <scope>NUCLEOTIDE SEQUENCE [LARGE SCALE GENOMIC DNA]</scope>
    <source>
        <strain evidence="5 6">DSM 45787</strain>
    </source>
</reference>
<keyword evidence="6" id="KW-1185">Reference proteome</keyword>
<dbReference type="PANTHER" id="PTHR43792">
    <property type="entry name" value="GNAT FAMILY, PUTATIVE (AFU_ORTHOLOGUE AFUA_3G00765)-RELATED-RELATED"/>
    <property type="match status" value="1"/>
</dbReference>
<dbReference type="RefSeq" id="WP_245920647.1">
    <property type="nucleotide sequence ID" value="NZ_QBKR01000003.1"/>
</dbReference>
<dbReference type="Proteomes" id="UP000244240">
    <property type="component" value="Unassembled WGS sequence"/>
</dbReference>
<dbReference type="Gene3D" id="3.40.630.30">
    <property type="match status" value="1"/>
</dbReference>
<keyword evidence="1 5" id="KW-0808">Transferase</keyword>
<evidence type="ECO:0000256" key="3">
    <source>
        <dbReference type="ARBA" id="ARBA00038502"/>
    </source>
</evidence>
<dbReference type="SUPFAM" id="SSF55729">
    <property type="entry name" value="Acyl-CoA N-acyltransferases (Nat)"/>
    <property type="match status" value="1"/>
</dbReference>
<evidence type="ECO:0000256" key="1">
    <source>
        <dbReference type="ARBA" id="ARBA00022679"/>
    </source>
</evidence>
<gene>
    <name evidence="5" type="ORF">C8P63_103126</name>
</gene>
<dbReference type="EMBL" id="QBKR01000003">
    <property type="protein sequence ID" value="PTX64341.1"/>
    <property type="molecule type" value="Genomic_DNA"/>
</dbReference>
<proteinExistence type="inferred from homology"/>
<dbReference type="PANTHER" id="PTHR43792:SF8">
    <property type="entry name" value="[RIBOSOMAL PROTEIN US5]-ALANINE N-ACETYLTRANSFERASE"/>
    <property type="match status" value="1"/>
</dbReference>
<sequence length="187" mass="21781">MIQSMTGDRVYIRRPEMEDLDAFLELRLNNRAFLKPIEPRFPERHFTEEGQREAVQTTIDRWERGTGFGFGIFLRPTDRLIGRVNLSNIVRGAWQNCTIGYFLDQQHQGKGYMTEAVRLATSFAFQEAELHRIEASVMPRNRASIRVVERTGFRYIGLAKQHLKINGKWEDHHLYALTAEMAELPAE</sequence>
<dbReference type="InterPro" id="IPR000182">
    <property type="entry name" value="GNAT_dom"/>
</dbReference>
<name>A0A2T6C7N8_9BACL</name>
<dbReference type="InterPro" id="IPR051531">
    <property type="entry name" value="N-acetyltransferase"/>
</dbReference>
<evidence type="ECO:0000313" key="6">
    <source>
        <dbReference type="Proteomes" id="UP000244240"/>
    </source>
</evidence>
<accession>A0A2T6C7N8</accession>
<dbReference type="GO" id="GO:0005737">
    <property type="term" value="C:cytoplasm"/>
    <property type="evidence" value="ECO:0007669"/>
    <property type="project" value="TreeGrafter"/>
</dbReference>